<feature type="compositionally biased region" description="Polar residues" evidence="1">
    <location>
        <begin position="216"/>
        <end position="231"/>
    </location>
</feature>
<gene>
    <name evidence="2" type="ORF">V8G54_032861</name>
</gene>
<name>A0AAQ3MMY8_VIGMU</name>
<proteinExistence type="predicted"/>
<protein>
    <submittedName>
        <fullName evidence="2">Uncharacterized protein</fullName>
    </submittedName>
</protein>
<dbReference type="EMBL" id="CP144691">
    <property type="protein sequence ID" value="WVY93773.1"/>
    <property type="molecule type" value="Genomic_DNA"/>
</dbReference>
<evidence type="ECO:0000313" key="3">
    <source>
        <dbReference type="Proteomes" id="UP001374535"/>
    </source>
</evidence>
<dbReference type="AlphaFoldDB" id="A0AAQ3MMY8"/>
<sequence length="246" mass="26107">MCALAAVSVAALKTLHPGRSLSDFSFSGEFDFAPTDFTDSKEIPLDLSASSRSESQRSFVTALETSQASSGKSFTSVSISGGRFSSSTSSLSSKISAMDRFFGVFNFNRRIRCRSSLTLRTRQPSMCAFTAVSVAALKSLHTGQIISIFSCSSSTSSSSTSHPQLTNLSTFSDSLSSETTWLSRFSLPWSPPSPARLDLSPTNSSDHPLNLGTVIGGSQDSASQRLTPSAANGQHLKTSTALIFEV</sequence>
<evidence type="ECO:0000313" key="2">
    <source>
        <dbReference type="EMBL" id="WVY93773.1"/>
    </source>
</evidence>
<accession>A0AAQ3MMY8</accession>
<dbReference type="Proteomes" id="UP001374535">
    <property type="component" value="Chromosome 10"/>
</dbReference>
<organism evidence="2 3">
    <name type="scientific">Vigna mungo</name>
    <name type="common">Black gram</name>
    <name type="synonym">Phaseolus mungo</name>
    <dbReference type="NCBI Taxonomy" id="3915"/>
    <lineage>
        <taxon>Eukaryota</taxon>
        <taxon>Viridiplantae</taxon>
        <taxon>Streptophyta</taxon>
        <taxon>Embryophyta</taxon>
        <taxon>Tracheophyta</taxon>
        <taxon>Spermatophyta</taxon>
        <taxon>Magnoliopsida</taxon>
        <taxon>eudicotyledons</taxon>
        <taxon>Gunneridae</taxon>
        <taxon>Pentapetalae</taxon>
        <taxon>rosids</taxon>
        <taxon>fabids</taxon>
        <taxon>Fabales</taxon>
        <taxon>Fabaceae</taxon>
        <taxon>Papilionoideae</taxon>
        <taxon>50 kb inversion clade</taxon>
        <taxon>NPAAA clade</taxon>
        <taxon>indigoferoid/millettioid clade</taxon>
        <taxon>Phaseoleae</taxon>
        <taxon>Vigna</taxon>
    </lineage>
</organism>
<evidence type="ECO:0000256" key="1">
    <source>
        <dbReference type="SAM" id="MobiDB-lite"/>
    </source>
</evidence>
<reference evidence="2 3" key="1">
    <citation type="journal article" date="2023" name="Life. Sci Alliance">
        <title>Evolutionary insights into 3D genome organization and epigenetic landscape of Vigna mungo.</title>
        <authorList>
            <person name="Junaid A."/>
            <person name="Singh B."/>
            <person name="Bhatia S."/>
        </authorList>
    </citation>
    <scope>NUCLEOTIDE SEQUENCE [LARGE SCALE GENOMIC DNA]</scope>
    <source>
        <strain evidence="2">Urdbean</strain>
    </source>
</reference>
<feature type="region of interest" description="Disordered" evidence="1">
    <location>
        <begin position="208"/>
        <end position="231"/>
    </location>
</feature>
<keyword evidence="3" id="KW-1185">Reference proteome</keyword>